<reference evidence="3 4" key="1">
    <citation type="submission" date="2007-08" db="EMBL/GenBank/DDBJ databases">
        <title>Complete sequence of Thermotoga lettingae TMO.</title>
        <authorList>
            <consortium name="US DOE Joint Genome Institute"/>
            <person name="Copeland A."/>
            <person name="Lucas S."/>
            <person name="Lapidus A."/>
            <person name="Barry K."/>
            <person name="Glavina del Rio T."/>
            <person name="Dalin E."/>
            <person name="Tice H."/>
            <person name="Pitluck S."/>
            <person name="Foster B."/>
            <person name="Bruce D."/>
            <person name="Schmutz J."/>
            <person name="Larimer F."/>
            <person name="Land M."/>
            <person name="Hauser L."/>
            <person name="Kyrpides N."/>
            <person name="Mikhailova N."/>
            <person name="Nelson K."/>
            <person name="Gogarten J.P."/>
            <person name="Noll K."/>
            <person name="Richardson P."/>
        </authorList>
    </citation>
    <scope>NUCLEOTIDE SEQUENCE [LARGE SCALE GENOMIC DNA]</scope>
    <source>
        <strain evidence="4">ATCC BAA-301 / DSM 14385 / NBRC 107922 / TMO</strain>
    </source>
</reference>
<organism evidence="3 4">
    <name type="scientific">Pseudothermotoga lettingae (strain ATCC BAA-301 / DSM 14385 / NBRC 107922 / TMO)</name>
    <name type="common">Thermotoga lettingae</name>
    <dbReference type="NCBI Taxonomy" id="416591"/>
    <lineage>
        <taxon>Bacteria</taxon>
        <taxon>Thermotogati</taxon>
        <taxon>Thermotogota</taxon>
        <taxon>Thermotogae</taxon>
        <taxon>Thermotogales</taxon>
        <taxon>Thermotogaceae</taxon>
        <taxon>Pseudothermotoga</taxon>
    </lineage>
</organism>
<feature type="binding site" evidence="2">
    <location>
        <position position="59"/>
    </location>
    <ligand>
        <name>Zn(2+)</name>
        <dbReference type="ChEBI" id="CHEBI:29105"/>
        <label>2</label>
    </ligand>
</feature>
<evidence type="ECO:0000313" key="4">
    <source>
        <dbReference type="Proteomes" id="UP000002016"/>
    </source>
</evidence>
<dbReference type="SUPFAM" id="SSF63992">
    <property type="entry name" value="Dipeptide transport protein"/>
    <property type="match status" value="1"/>
</dbReference>
<keyword evidence="3" id="KW-0031">Aminopeptidase</keyword>
<dbReference type="RefSeq" id="WP_012002749.1">
    <property type="nucleotide sequence ID" value="NC_009828.1"/>
</dbReference>
<feature type="binding site" evidence="2">
    <location>
        <position position="105"/>
    </location>
    <ligand>
        <name>Zn(2+)</name>
        <dbReference type="ChEBI" id="CHEBI:29105"/>
        <label>2</label>
    </ligand>
</feature>
<protein>
    <submittedName>
        <fullName evidence="3">Peptidase M55 D-aminopeptidase</fullName>
    </submittedName>
</protein>
<dbReference type="HOGENOM" id="CLU_086038_0_0_0"/>
<keyword evidence="2" id="KW-0862">Zinc</keyword>
<keyword evidence="4" id="KW-1185">Reference proteome</keyword>
<dbReference type="CDD" id="cd08769">
    <property type="entry name" value="DAP_dppA_2"/>
    <property type="match status" value="1"/>
</dbReference>
<accession>A8F534</accession>
<keyword evidence="2" id="KW-0479">Metal-binding</keyword>
<dbReference type="GO" id="GO:0004177">
    <property type="term" value="F:aminopeptidase activity"/>
    <property type="evidence" value="ECO:0007669"/>
    <property type="project" value="UniProtKB-KW"/>
</dbReference>
<reference evidence="3 4" key="2">
    <citation type="journal article" date="2009" name="Proc. Natl. Acad. Sci. U.S.A.">
        <title>On the chimeric nature, thermophilic origin, and phylogenetic placement of the Thermotogales.</title>
        <authorList>
            <person name="Zhaxybayeva O."/>
            <person name="Swithers K.S."/>
            <person name="Lapierre P."/>
            <person name="Fournier G.P."/>
            <person name="Bickhart D.M."/>
            <person name="DeBoy R.T."/>
            <person name="Nelson K.E."/>
            <person name="Nesbo C.L."/>
            <person name="Doolittle W.F."/>
            <person name="Gogarten J.P."/>
            <person name="Noll K.M."/>
        </authorList>
    </citation>
    <scope>NUCLEOTIDE SEQUENCE [LARGE SCALE GENOMIC DNA]</scope>
    <source>
        <strain evidence="4">ATCC BAA-301 / DSM 14385 / NBRC 107922 / TMO</strain>
    </source>
</reference>
<feature type="binding site" evidence="2">
    <location>
        <position position="8"/>
    </location>
    <ligand>
        <name>Zn(2+)</name>
        <dbReference type="ChEBI" id="CHEBI:29105"/>
        <label>2</label>
    </ligand>
</feature>
<feature type="binding site" evidence="2">
    <location>
        <position position="136"/>
    </location>
    <ligand>
        <name>Zn(2+)</name>
        <dbReference type="ChEBI" id="CHEBI:29105"/>
        <label>2</label>
    </ligand>
</feature>
<keyword evidence="3" id="KW-0378">Hydrolase</keyword>
<dbReference type="EMBL" id="CP000812">
    <property type="protein sequence ID" value="ABV33268.1"/>
    <property type="molecule type" value="Genomic_DNA"/>
</dbReference>
<dbReference type="InterPro" id="IPR007035">
    <property type="entry name" value="Peptidase_M55"/>
</dbReference>
<dbReference type="Gene3D" id="3.40.50.10780">
    <property type="entry name" value="Dipeptide transport protein"/>
    <property type="match status" value="1"/>
</dbReference>
<dbReference type="STRING" id="416591.Tlet_0702"/>
<keyword evidence="3" id="KW-0645">Protease</keyword>
<dbReference type="Proteomes" id="UP000002016">
    <property type="component" value="Chromosome"/>
</dbReference>
<evidence type="ECO:0000256" key="2">
    <source>
        <dbReference type="PIRSR" id="PIRSR015853-2"/>
    </source>
</evidence>
<dbReference type="InterPro" id="IPR027476">
    <property type="entry name" value="DppA_N"/>
</dbReference>
<evidence type="ECO:0000313" key="3">
    <source>
        <dbReference type="EMBL" id="ABV33268.1"/>
    </source>
</evidence>
<proteinExistence type="predicted"/>
<feature type="binding site" evidence="2">
    <location>
        <position position="10"/>
    </location>
    <ligand>
        <name>Zn(2+)</name>
        <dbReference type="ChEBI" id="CHEBI:29105"/>
        <label>1</label>
    </ligand>
</feature>
<dbReference type="InterPro" id="IPR036177">
    <property type="entry name" value="Peptidase_M55_sf"/>
</dbReference>
<evidence type="ECO:0000256" key="1">
    <source>
        <dbReference type="PIRSR" id="PIRSR015853-1"/>
    </source>
</evidence>
<dbReference type="OrthoDB" id="9785420at2"/>
<feature type="binding site" evidence="2">
    <location>
        <position position="8"/>
    </location>
    <ligand>
        <name>Zn(2+)</name>
        <dbReference type="ChEBI" id="CHEBI:29105"/>
        <label>1</label>
    </ligand>
</feature>
<dbReference type="AlphaFoldDB" id="A8F534"/>
<dbReference type="Gene3D" id="3.30.1360.130">
    <property type="entry name" value="Dipeptide transport protein"/>
    <property type="match status" value="1"/>
</dbReference>
<gene>
    <name evidence="3" type="ordered locus">Tlet_0702</name>
</gene>
<dbReference type="KEGG" id="tle:Tlet_0702"/>
<dbReference type="Pfam" id="PF04951">
    <property type="entry name" value="Peptidase_M55"/>
    <property type="match status" value="1"/>
</dbReference>
<feature type="active site" description="Nucleophile" evidence="1">
    <location>
        <position position="117"/>
    </location>
</feature>
<name>A8F534_PSELT</name>
<dbReference type="GO" id="GO:0046872">
    <property type="term" value="F:metal ion binding"/>
    <property type="evidence" value="ECO:0007669"/>
    <property type="project" value="UniProtKB-KW"/>
</dbReference>
<dbReference type="eggNOG" id="COG2362">
    <property type="taxonomic scope" value="Bacteria"/>
</dbReference>
<dbReference type="PIRSF" id="PIRSF015853">
    <property type="entry name" value="Pep_DppA"/>
    <property type="match status" value="1"/>
</dbReference>
<sequence length="279" mass="31226">MKIYISVDMEGLAGISMWQEVDPGNKQSIDLLQEHLKAVLDGLFDSGADISEVVISDSHSRGDNIPYGITKQYDRVKIVHGSLRKDFMMSGLNESFDRVFFIGYHAGIGCQNGIMDHTYSSSLVHNIWINGKRMNEAVINAAFAGYHGVPVALIVGDEMLKRELKDLFMGKYEYVVTKEGISRYAAIMKPITSVMSEIKQAVKKAVEIERHQLPLINFANPVELRVEFKDTSYADAVELMPGVERIDGRTVSLSHDQYPVVFNALMAMIYIASSIRNAR</sequence>